<evidence type="ECO:0000256" key="5">
    <source>
        <dbReference type="ARBA" id="ARBA00022801"/>
    </source>
</evidence>
<feature type="compositionally biased region" description="Basic and acidic residues" evidence="8">
    <location>
        <begin position="205"/>
        <end position="219"/>
    </location>
</feature>
<evidence type="ECO:0000313" key="11">
    <source>
        <dbReference type="Proteomes" id="UP000254118"/>
    </source>
</evidence>
<keyword evidence="5 7" id="KW-0378">Hydrolase</keyword>
<feature type="region of interest" description="Disordered" evidence="8">
    <location>
        <begin position="202"/>
        <end position="228"/>
    </location>
</feature>
<organism evidence="10 11">
    <name type="scientific">Dermatophilus congolensis</name>
    <dbReference type="NCBI Taxonomy" id="1863"/>
    <lineage>
        <taxon>Bacteria</taxon>
        <taxon>Bacillati</taxon>
        <taxon>Actinomycetota</taxon>
        <taxon>Actinomycetes</taxon>
        <taxon>Micrococcales</taxon>
        <taxon>Dermatophilaceae</taxon>
        <taxon>Dermatophilus</taxon>
    </lineage>
</organism>
<dbReference type="SUPFAM" id="SSF51306">
    <property type="entry name" value="LexA/Signal peptidase"/>
    <property type="match status" value="1"/>
</dbReference>
<keyword evidence="7" id="KW-0812">Transmembrane</keyword>
<evidence type="ECO:0000256" key="4">
    <source>
        <dbReference type="ARBA" id="ARBA00013208"/>
    </source>
</evidence>
<dbReference type="GO" id="GO:0006465">
    <property type="term" value="P:signal peptide processing"/>
    <property type="evidence" value="ECO:0007669"/>
    <property type="project" value="InterPro"/>
</dbReference>
<dbReference type="GO" id="GO:0004252">
    <property type="term" value="F:serine-type endopeptidase activity"/>
    <property type="evidence" value="ECO:0007669"/>
    <property type="project" value="InterPro"/>
</dbReference>
<evidence type="ECO:0000259" key="9">
    <source>
        <dbReference type="Pfam" id="PF10502"/>
    </source>
</evidence>
<evidence type="ECO:0000256" key="1">
    <source>
        <dbReference type="ARBA" id="ARBA00000677"/>
    </source>
</evidence>
<comment type="catalytic activity">
    <reaction evidence="1 7">
        <text>Cleavage of hydrophobic, N-terminal signal or leader sequences from secreted and periplasmic proteins.</text>
        <dbReference type="EC" id="3.4.21.89"/>
    </reaction>
</comment>
<dbReference type="EMBL" id="UFYA01000001">
    <property type="protein sequence ID" value="STD05628.1"/>
    <property type="molecule type" value="Genomic_DNA"/>
</dbReference>
<evidence type="ECO:0000256" key="2">
    <source>
        <dbReference type="ARBA" id="ARBA00004401"/>
    </source>
</evidence>
<evidence type="ECO:0000256" key="6">
    <source>
        <dbReference type="PIRSR" id="PIRSR600223-1"/>
    </source>
</evidence>
<sequence length="297" mass="32152">MSNTHNSPEHGGETGTRGDNRGFRRRPNRSSSPGGGNSTSVLGSMWAFVRELVIIVVFALIISFIVKTWLLQSFYIPSGSMRNTLIEDDRVVVSKLTPDLFDIKRGDIVVFEDPGGWLPPSMPRPRSGVAKVLSWVGVLPEDEGNHLIKRVVGLPGDHVECCTADGKLTVNGQPIDEPYVFPGTPPSSVTFNITVPPGKLWVMGDNRDHSSDSRFHDKPSSNGTEGSVPIANVVGRAFAVIWPLNRATWLSDYPQVFSKVPNASHNPSKRSSAVKEEKGSHSAPLGNGSTPHASAVR</sequence>
<keyword evidence="7" id="KW-1133">Transmembrane helix</keyword>
<evidence type="ECO:0000313" key="10">
    <source>
        <dbReference type="EMBL" id="STD05628.1"/>
    </source>
</evidence>
<dbReference type="InterPro" id="IPR000223">
    <property type="entry name" value="Pept_S26A_signal_pept_1"/>
</dbReference>
<dbReference type="Pfam" id="PF10502">
    <property type="entry name" value="Peptidase_S26"/>
    <property type="match status" value="1"/>
</dbReference>
<keyword evidence="7" id="KW-0472">Membrane</keyword>
<feature type="transmembrane region" description="Helical" evidence="7">
    <location>
        <begin position="52"/>
        <end position="71"/>
    </location>
</feature>
<dbReference type="PANTHER" id="PTHR43390">
    <property type="entry name" value="SIGNAL PEPTIDASE I"/>
    <property type="match status" value="1"/>
</dbReference>
<feature type="active site" evidence="6">
    <location>
        <position position="149"/>
    </location>
</feature>
<dbReference type="Gene3D" id="2.10.109.10">
    <property type="entry name" value="Umud Fragment, subunit A"/>
    <property type="match status" value="1"/>
</dbReference>
<dbReference type="AlphaFoldDB" id="A0AA46BLU8"/>
<comment type="subcellular location">
    <subcellularLocation>
        <location evidence="2">Cell membrane</location>
        <topology evidence="2">Single-pass type II membrane protein</topology>
    </subcellularLocation>
    <subcellularLocation>
        <location evidence="7">Membrane</location>
        <topology evidence="7">Single-pass type II membrane protein</topology>
    </subcellularLocation>
</comment>
<gene>
    <name evidence="10" type="primary">sipP</name>
    <name evidence="10" type="ORF">NCTC7915_00458</name>
</gene>
<proteinExistence type="inferred from homology"/>
<feature type="compositionally biased region" description="Basic and acidic residues" evidence="8">
    <location>
        <begin position="7"/>
        <end position="22"/>
    </location>
</feature>
<dbReference type="InterPro" id="IPR019533">
    <property type="entry name" value="Peptidase_S26"/>
</dbReference>
<dbReference type="EC" id="3.4.21.89" evidence="4 7"/>
<feature type="compositionally biased region" description="Polar residues" evidence="8">
    <location>
        <begin position="287"/>
        <end position="297"/>
    </location>
</feature>
<dbReference type="CDD" id="cd06530">
    <property type="entry name" value="S26_SPase_I"/>
    <property type="match status" value="1"/>
</dbReference>
<dbReference type="GO" id="GO:0005886">
    <property type="term" value="C:plasma membrane"/>
    <property type="evidence" value="ECO:0007669"/>
    <property type="project" value="UniProtKB-SubCell"/>
</dbReference>
<accession>A0AA46BLU8</accession>
<reference evidence="10 11" key="1">
    <citation type="submission" date="2018-06" db="EMBL/GenBank/DDBJ databases">
        <authorList>
            <consortium name="Pathogen Informatics"/>
            <person name="Doyle S."/>
        </authorList>
    </citation>
    <scope>NUCLEOTIDE SEQUENCE [LARGE SCALE GENOMIC DNA]</scope>
    <source>
        <strain evidence="10 11">NCTC7915</strain>
    </source>
</reference>
<dbReference type="PROSITE" id="PS00761">
    <property type="entry name" value="SPASE_I_3"/>
    <property type="match status" value="1"/>
</dbReference>
<evidence type="ECO:0000256" key="3">
    <source>
        <dbReference type="ARBA" id="ARBA00009370"/>
    </source>
</evidence>
<keyword evidence="7" id="KW-0645">Protease</keyword>
<name>A0AA46BLU8_9MICO</name>
<evidence type="ECO:0000256" key="8">
    <source>
        <dbReference type="SAM" id="MobiDB-lite"/>
    </source>
</evidence>
<feature type="active site" evidence="6">
    <location>
        <position position="80"/>
    </location>
</feature>
<comment type="similarity">
    <text evidence="3 7">Belongs to the peptidase S26 family.</text>
</comment>
<dbReference type="PANTHER" id="PTHR43390:SF1">
    <property type="entry name" value="CHLOROPLAST PROCESSING PEPTIDASE"/>
    <property type="match status" value="1"/>
</dbReference>
<comment type="caution">
    <text evidence="10">The sequence shown here is derived from an EMBL/GenBank/DDBJ whole genome shotgun (WGS) entry which is preliminary data.</text>
</comment>
<protein>
    <recommendedName>
        <fullName evidence="4 7">Signal peptidase I</fullName>
        <ecNumber evidence="4 7">3.4.21.89</ecNumber>
    </recommendedName>
</protein>
<dbReference type="PRINTS" id="PR00727">
    <property type="entry name" value="LEADERPTASE"/>
</dbReference>
<evidence type="ECO:0000256" key="7">
    <source>
        <dbReference type="RuleBase" id="RU362042"/>
    </source>
</evidence>
<dbReference type="InterPro" id="IPR019758">
    <property type="entry name" value="Pept_S26A_signal_pept_1_CS"/>
</dbReference>
<dbReference type="Proteomes" id="UP000254118">
    <property type="component" value="Unassembled WGS sequence"/>
</dbReference>
<dbReference type="NCBIfam" id="TIGR02227">
    <property type="entry name" value="sigpep_I_bact"/>
    <property type="match status" value="1"/>
</dbReference>
<dbReference type="InterPro" id="IPR036286">
    <property type="entry name" value="LexA/Signal_pep-like_sf"/>
</dbReference>
<feature type="region of interest" description="Disordered" evidence="8">
    <location>
        <begin position="1"/>
        <end position="38"/>
    </location>
</feature>
<feature type="domain" description="Peptidase S26" evidence="9">
    <location>
        <begin position="50"/>
        <end position="242"/>
    </location>
</feature>
<dbReference type="GO" id="GO:0009003">
    <property type="term" value="F:signal peptidase activity"/>
    <property type="evidence" value="ECO:0007669"/>
    <property type="project" value="UniProtKB-EC"/>
</dbReference>
<feature type="region of interest" description="Disordered" evidence="8">
    <location>
        <begin position="259"/>
        <end position="297"/>
    </location>
</feature>
<feature type="compositionally biased region" description="Polar residues" evidence="8">
    <location>
        <begin position="261"/>
        <end position="271"/>
    </location>
</feature>